<proteinExistence type="predicted"/>
<dbReference type="GO" id="GO:0016485">
    <property type="term" value="P:protein processing"/>
    <property type="evidence" value="ECO:0007669"/>
    <property type="project" value="TreeGrafter"/>
</dbReference>
<dbReference type="eggNOG" id="KOG3624">
    <property type="taxonomic scope" value="Eukaryota"/>
</dbReference>
<reference evidence="3" key="1">
    <citation type="submission" date="2016-11" db="UniProtKB">
        <authorList>
            <consortium name="WormBaseParasite"/>
        </authorList>
    </citation>
    <scope>IDENTIFICATION</scope>
</reference>
<accession>A0A1I7RU91</accession>
<feature type="domain" description="Peptidase M13 C-terminal" evidence="1">
    <location>
        <begin position="505"/>
        <end position="691"/>
    </location>
</feature>
<dbReference type="PROSITE" id="PS51885">
    <property type="entry name" value="NEPRILYSIN"/>
    <property type="match status" value="2"/>
</dbReference>
<evidence type="ECO:0000259" key="1">
    <source>
        <dbReference type="Pfam" id="PF01431"/>
    </source>
</evidence>
<evidence type="ECO:0000313" key="3">
    <source>
        <dbReference type="WBParaSite" id="BXY_0430000.1"/>
    </source>
</evidence>
<dbReference type="Gene3D" id="3.40.390.10">
    <property type="entry name" value="Collagenase (Catalytic Domain)"/>
    <property type="match status" value="2"/>
</dbReference>
<feature type="domain" description="Peptidase M13 C-terminal" evidence="1">
    <location>
        <begin position="11"/>
        <end position="147"/>
    </location>
</feature>
<dbReference type="GO" id="GO:0005886">
    <property type="term" value="C:plasma membrane"/>
    <property type="evidence" value="ECO:0007669"/>
    <property type="project" value="TreeGrafter"/>
</dbReference>
<dbReference type="InterPro" id="IPR024079">
    <property type="entry name" value="MetalloPept_cat_dom_sf"/>
</dbReference>
<dbReference type="Proteomes" id="UP000095284">
    <property type="component" value="Unplaced"/>
</dbReference>
<dbReference type="PANTHER" id="PTHR11733">
    <property type="entry name" value="ZINC METALLOPROTEASE FAMILY M13 NEPRILYSIN-RELATED"/>
    <property type="match status" value="1"/>
</dbReference>
<dbReference type="GO" id="GO:0004222">
    <property type="term" value="F:metalloendopeptidase activity"/>
    <property type="evidence" value="ECO:0007669"/>
    <property type="project" value="InterPro"/>
</dbReference>
<protein>
    <recommendedName>
        <fullName evidence="1">Peptidase M13 C-terminal domain-containing protein</fullName>
    </recommendedName>
</protein>
<dbReference type="SUPFAM" id="SSF55486">
    <property type="entry name" value="Metalloproteases ('zincins'), catalytic domain"/>
    <property type="match status" value="2"/>
</dbReference>
<dbReference type="InterPro" id="IPR018497">
    <property type="entry name" value="Peptidase_M13_C"/>
</dbReference>
<evidence type="ECO:0000313" key="2">
    <source>
        <dbReference type="Proteomes" id="UP000095284"/>
    </source>
</evidence>
<dbReference type="AlphaFoldDB" id="A0A1I7RU91"/>
<name>A0A1I7RU91_BURXY</name>
<sequence length="712" mass="82032">MLCIDTHFNPNVDSTFKQIYDCVLDFYSGQCDPSQPEDCIDVKKNINENFADLFGTRMAYFAYKRAAASERVTKRPKSKVLEKFTDDQLFFINLAQTISRFLPKWASHLTPEAVHSPAKVRAWGSIAGLRAFSNAFNCSAGTSVVAENVEDKILREKARFMEMGMDDTADPCEDFWRYANGRRNATLYEINKFLEARRILLMVNPKYNGTAMQTVKNEYLRCVYNPQLYLPKIAASQAQIAEIEEFDAKTRDSLASKDVETYLSVFTEGCRLLFKYGSEAVFHRMTSYILGDGRLYLPSLKITEEFEIEFNTSAVPFPYVELKANFLSDIFGVRFEINDLPVFLILPQDNQTDVRQAILTRLSTELWKTITVPRFMDCESFLRVSFPAYYAKMVYDYWGAENIKKADQKYLEDLSLLVDTVNTTFRFSNALSENMTAVLQKRIDANRFFGVAHPIFEDEEFFKHFSDVVLELPYQNRWLNKYRPLLQAASGHNYTYLAVPEFFFNAFHTPLTQLTVINLPILQPLYFHPTFSPLLRFSGTGFVVGHEFGHDFDKNIEDPAYSQIFDCLYQYYNHQCDPADPNSCIDPVHDQSEEFADVFGAQMAYLTYKREVEVRGVGRRPQGNLLDRLSDDKIFFINLAQGLMEFPKWGDLDFTTDTHPPAQTRLWGALAGLPAFSNAFNCPKRSKFNQEGCILYNEKIQPDYNLTDISNQ</sequence>
<dbReference type="InterPro" id="IPR000718">
    <property type="entry name" value="Peptidase_M13"/>
</dbReference>
<dbReference type="WBParaSite" id="BXY_0430000.1">
    <property type="protein sequence ID" value="BXY_0430000.1"/>
    <property type="gene ID" value="BXY_0430000"/>
</dbReference>
<dbReference type="Pfam" id="PF01431">
    <property type="entry name" value="Peptidase_M13"/>
    <property type="match status" value="2"/>
</dbReference>
<dbReference type="PANTHER" id="PTHR11733:SF208">
    <property type="entry name" value="PEPTIDASE M13 C-TERMINAL DOMAIN-CONTAINING PROTEIN"/>
    <property type="match status" value="1"/>
</dbReference>
<organism evidence="2 3">
    <name type="scientific">Bursaphelenchus xylophilus</name>
    <name type="common">Pinewood nematode worm</name>
    <name type="synonym">Aphelenchoides xylophilus</name>
    <dbReference type="NCBI Taxonomy" id="6326"/>
    <lineage>
        <taxon>Eukaryota</taxon>
        <taxon>Metazoa</taxon>
        <taxon>Ecdysozoa</taxon>
        <taxon>Nematoda</taxon>
        <taxon>Chromadorea</taxon>
        <taxon>Rhabditida</taxon>
        <taxon>Tylenchina</taxon>
        <taxon>Tylenchomorpha</taxon>
        <taxon>Aphelenchoidea</taxon>
        <taxon>Aphelenchoididae</taxon>
        <taxon>Bursaphelenchus</taxon>
    </lineage>
</organism>